<keyword evidence="11" id="KW-0624">Polysaccharide degradation</keyword>
<dbReference type="EMBL" id="CAXHTB010000015">
    <property type="protein sequence ID" value="CAL0320490.1"/>
    <property type="molecule type" value="Genomic_DNA"/>
</dbReference>
<evidence type="ECO:0000256" key="6">
    <source>
        <dbReference type="ARBA" id="ARBA00022801"/>
    </source>
</evidence>
<keyword evidence="6 13" id="KW-0378">Hydrolase</keyword>
<evidence type="ECO:0000256" key="12">
    <source>
        <dbReference type="ARBA" id="ARBA00073139"/>
    </source>
</evidence>
<evidence type="ECO:0000313" key="16">
    <source>
        <dbReference type="EMBL" id="CAL0320490.1"/>
    </source>
</evidence>
<dbReference type="PANTHER" id="PTHR45708:SF31">
    <property type="entry name" value="III ACIDIC ENDOCHITINASE, PUTATIVE-RELATED"/>
    <property type="match status" value="1"/>
</dbReference>
<gene>
    <name evidence="16" type="ORF">LLUT_LOCUS21550</name>
</gene>
<evidence type="ECO:0000256" key="8">
    <source>
        <dbReference type="ARBA" id="ARBA00023157"/>
    </source>
</evidence>
<dbReference type="Pfam" id="PF00704">
    <property type="entry name" value="Glyco_hydro_18"/>
    <property type="match status" value="1"/>
</dbReference>
<evidence type="ECO:0000256" key="2">
    <source>
        <dbReference type="ARBA" id="ARBA00004239"/>
    </source>
</evidence>
<dbReference type="CDD" id="cd02877">
    <property type="entry name" value="GH18_hevamine_XipI_class_III"/>
    <property type="match status" value="1"/>
</dbReference>
<comment type="catalytic activity">
    <reaction evidence="1">
        <text>Random endo-hydrolysis of N-acetyl-beta-D-glucosaminide (1-&gt;4)-beta-linkages in chitin and chitodextrins.</text>
        <dbReference type="EC" id="3.2.1.14"/>
    </reaction>
</comment>
<dbReference type="InterPro" id="IPR050542">
    <property type="entry name" value="Glycosyl_Hydrlase18_Chitinase"/>
</dbReference>
<dbReference type="FunFam" id="3.20.20.80:FF:000015">
    <property type="entry name" value="Acidic endochitinase SE2"/>
    <property type="match status" value="1"/>
</dbReference>
<dbReference type="PROSITE" id="PS01095">
    <property type="entry name" value="GH18_1"/>
    <property type="match status" value="1"/>
</dbReference>
<dbReference type="GO" id="GO:0006032">
    <property type="term" value="P:chitin catabolic process"/>
    <property type="evidence" value="ECO:0007669"/>
    <property type="project" value="UniProtKB-KW"/>
</dbReference>
<feature type="signal peptide" evidence="14">
    <location>
        <begin position="1"/>
        <end position="24"/>
    </location>
</feature>
<evidence type="ECO:0000256" key="4">
    <source>
        <dbReference type="ARBA" id="ARBA00012729"/>
    </source>
</evidence>
<evidence type="ECO:0000256" key="13">
    <source>
        <dbReference type="RuleBase" id="RU000489"/>
    </source>
</evidence>
<dbReference type="AlphaFoldDB" id="A0AAV1XH09"/>
<keyword evidence="17" id="KW-1185">Reference proteome</keyword>
<name>A0AAV1XH09_LUPLU</name>
<evidence type="ECO:0000256" key="5">
    <source>
        <dbReference type="ARBA" id="ARBA00022525"/>
    </source>
</evidence>
<feature type="domain" description="GH18" evidence="15">
    <location>
        <begin position="31"/>
        <end position="309"/>
    </location>
</feature>
<sequence>MASKMESLILILLFLFTFSTTTHSYHASSTGGIAIYWGQNNGDGSLTETCDSNKYDIVLLSFLVQFGCDRENKWNFAGHCGDWSPCTKLQPEIEHCQAKGVKVLLSLGGAPSPPLDYGLCSLQDAKNVAKYLYDNFLSGKYGPLGSVTLDGIDFDIEKTELYWDDLARELDTYRQNKYFYLSAAPQCPTEPKIYYLEKAIQTGLFDYIFIQFYNNGQCEYSTSAGTTLLLQSWDKWASLVKSNNSIFLGLPAAESAARTGYIPPEIVNSEVLPHIKEASNYGGVMFWDRYRDKEADFSGKIVSNVLKSNVFLQTVTAVSDTIYECVSAALNRILSNPKLK</sequence>
<dbReference type="Gene3D" id="3.20.20.80">
    <property type="entry name" value="Glycosidases"/>
    <property type="match status" value="1"/>
</dbReference>
<keyword evidence="9" id="KW-0119">Carbohydrate metabolism</keyword>
<organism evidence="16 17">
    <name type="scientific">Lupinus luteus</name>
    <name type="common">European yellow lupine</name>
    <dbReference type="NCBI Taxonomy" id="3873"/>
    <lineage>
        <taxon>Eukaryota</taxon>
        <taxon>Viridiplantae</taxon>
        <taxon>Streptophyta</taxon>
        <taxon>Embryophyta</taxon>
        <taxon>Tracheophyta</taxon>
        <taxon>Spermatophyta</taxon>
        <taxon>Magnoliopsida</taxon>
        <taxon>eudicotyledons</taxon>
        <taxon>Gunneridae</taxon>
        <taxon>Pentapetalae</taxon>
        <taxon>rosids</taxon>
        <taxon>fabids</taxon>
        <taxon>Fabales</taxon>
        <taxon>Fabaceae</taxon>
        <taxon>Papilionoideae</taxon>
        <taxon>50 kb inversion clade</taxon>
        <taxon>genistoids sensu lato</taxon>
        <taxon>core genistoids</taxon>
        <taxon>Genisteae</taxon>
        <taxon>Lupinus</taxon>
    </lineage>
</organism>
<protein>
    <recommendedName>
        <fullName evidence="12">Acidic endochitinase</fullName>
        <ecNumber evidence="4">3.2.1.14</ecNumber>
    </recommendedName>
</protein>
<feature type="chain" id="PRO_5043584268" description="Acidic endochitinase" evidence="14">
    <location>
        <begin position="25"/>
        <end position="340"/>
    </location>
</feature>
<evidence type="ECO:0000256" key="3">
    <source>
        <dbReference type="ARBA" id="ARBA00009121"/>
    </source>
</evidence>
<comment type="similarity">
    <text evidence="3">Belongs to the glycosyl hydrolase 18 family. Chitinase class II subfamily.</text>
</comment>
<keyword evidence="14" id="KW-0732">Signal</keyword>
<dbReference type="Proteomes" id="UP001497480">
    <property type="component" value="Unassembled WGS sequence"/>
</dbReference>
<evidence type="ECO:0000256" key="1">
    <source>
        <dbReference type="ARBA" id="ARBA00000822"/>
    </source>
</evidence>
<accession>A0AAV1XH09</accession>
<dbReference type="GO" id="GO:0005576">
    <property type="term" value="C:extracellular region"/>
    <property type="evidence" value="ECO:0007669"/>
    <property type="project" value="UniProtKB-SubCell"/>
</dbReference>
<evidence type="ECO:0000256" key="11">
    <source>
        <dbReference type="ARBA" id="ARBA00023326"/>
    </source>
</evidence>
<evidence type="ECO:0000256" key="14">
    <source>
        <dbReference type="SAM" id="SignalP"/>
    </source>
</evidence>
<comment type="caution">
    <text evidence="16">The sequence shown here is derived from an EMBL/GenBank/DDBJ whole genome shotgun (WGS) entry which is preliminary data.</text>
</comment>
<dbReference type="InterPro" id="IPR001223">
    <property type="entry name" value="Glyco_hydro18_cat"/>
</dbReference>
<keyword evidence="7" id="KW-0146">Chitin degradation</keyword>
<keyword evidence="10 13" id="KW-0326">Glycosidase</keyword>
<evidence type="ECO:0000256" key="7">
    <source>
        <dbReference type="ARBA" id="ARBA00023024"/>
    </source>
</evidence>
<dbReference type="GO" id="GO:0000272">
    <property type="term" value="P:polysaccharide catabolic process"/>
    <property type="evidence" value="ECO:0007669"/>
    <property type="project" value="UniProtKB-KW"/>
</dbReference>
<dbReference type="SUPFAM" id="SSF51445">
    <property type="entry name" value="(Trans)glycosidases"/>
    <property type="match status" value="1"/>
</dbReference>
<dbReference type="EC" id="3.2.1.14" evidence="4"/>
<dbReference type="PROSITE" id="PS51910">
    <property type="entry name" value="GH18_2"/>
    <property type="match status" value="1"/>
</dbReference>
<evidence type="ECO:0000256" key="9">
    <source>
        <dbReference type="ARBA" id="ARBA00023277"/>
    </source>
</evidence>
<dbReference type="InterPro" id="IPR017853">
    <property type="entry name" value="GH"/>
</dbReference>
<evidence type="ECO:0000313" key="17">
    <source>
        <dbReference type="Proteomes" id="UP001497480"/>
    </source>
</evidence>
<dbReference type="PANTHER" id="PTHR45708">
    <property type="entry name" value="ENDOCHITINASE"/>
    <property type="match status" value="1"/>
</dbReference>
<evidence type="ECO:0000259" key="15">
    <source>
        <dbReference type="PROSITE" id="PS51910"/>
    </source>
</evidence>
<comment type="subcellular location">
    <subcellularLocation>
        <location evidence="2">Secreted</location>
        <location evidence="2">Extracellular space</location>
    </subcellularLocation>
</comment>
<proteinExistence type="inferred from homology"/>
<keyword evidence="8" id="KW-1015">Disulfide bond</keyword>
<dbReference type="InterPro" id="IPR001579">
    <property type="entry name" value="Glyco_hydro_18_chit_AS"/>
</dbReference>
<keyword evidence="5" id="KW-0964">Secreted</keyword>
<reference evidence="16 17" key="1">
    <citation type="submission" date="2024-03" db="EMBL/GenBank/DDBJ databases">
        <authorList>
            <person name="Martinez-Hernandez J."/>
        </authorList>
    </citation>
    <scope>NUCLEOTIDE SEQUENCE [LARGE SCALE GENOMIC DNA]</scope>
</reference>
<evidence type="ECO:0000256" key="10">
    <source>
        <dbReference type="ARBA" id="ARBA00023295"/>
    </source>
</evidence>
<dbReference type="GO" id="GO:0008843">
    <property type="term" value="F:endochitinase activity"/>
    <property type="evidence" value="ECO:0007669"/>
    <property type="project" value="UniProtKB-EC"/>
</dbReference>
<dbReference type="InterPro" id="IPR045321">
    <property type="entry name" value="Cts1-like"/>
</dbReference>